<dbReference type="Proteomes" id="UP001602245">
    <property type="component" value="Unassembled WGS sequence"/>
</dbReference>
<proteinExistence type="predicted"/>
<name>A0ABW6WC06_9ACTN</name>
<accession>A0ABW6WC06</accession>
<dbReference type="SUPFAM" id="SSF46689">
    <property type="entry name" value="Homeodomain-like"/>
    <property type="match status" value="2"/>
</dbReference>
<organism evidence="5 6">
    <name type="scientific">Paractinoplanes globisporus</name>
    <dbReference type="NCBI Taxonomy" id="113565"/>
    <lineage>
        <taxon>Bacteria</taxon>
        <taxon>Bacillati</taxon>
        <taxon>Actinomycetota</taxon>
        <taxon>Actinomycetes</taxon>
        <taxon>Micromonosporales</taxon>
        <taxon>Micromonosporaceae</taxon>
        <taxon>Paractinoplanes</taxon>
    </lineage>
</organism>
<dbReference type="EMBL" id="JBIAZU010000003">
    <property type="protein sequence ID" value="MFF5290846.1"/>
    <property type="molecule type" value="Genomic_DNA"/>
</dbReference>
<evidence type="ECO:0000259" key="4">
    <source>
        <dbReference type="PROSITE" id="PS01124"/>
    </source>
</evidence>
<dbReference type="PANTHER" id="PTHR46796">
    <property type="entry name" value="HTH-TYPE TRANSCRIPTIONAL ACTIVATOR RHAS-RELATED"/>
    <property type="match status" value="1"/>
</dbReference>
<keyword evidence="2" id="KW-0238">DNA-binding</keyword>
<keyword evidence="1" id="KW-0805">Transcription regulation</keyword>
<sequence>MLEHRVLLESPLARVAAVRCPGGHAWSPEEQVDGAALVLIRRGVFLRRADGRAALADVTTGYRQRRGEAQQISHPGGGDVCTSIHISDELADRFGPFVRVSPIADLAHRRLLAAAPADRADLVADLIAALLPASSAAAHPAIDDVRALLHLDPSRDLGALAAAVGWSPWYLSRTFHRVTGCTLNSYRRRLRVRTALDELPHSSDLAGVAVRVGFADQAHMTRAVRAETGRTPAALRRDLDQGI</sequence>
<evidence type="ECO:0000256" key="1">
    <source>
        <dbReference type="ARBA" id="ARBA00023015"/>
    </source>
</evidence>
<evidence type="ECO:0000256" key="3">
    <source>
        <dbReference type="ARBA" id="ARBA00023163"/>
    </source>
</evidence>
<gene>
    <name evidence="5" type="ORF">ACFY35_15490</name>
</gene>
<protein>
    <submittedName>
        <fullName evidence="5">Helix-turn-helix domain-containing protein</fullName>
    </submittedName>
</protein>
<dbReference type="InterPro" id="IPR050204">
    <property type="entry name" value="AraC_XylS_family_regulators"/>
</dbReference>
<dbReference type="PROSITE" id="PS01124">
    <property type="entry name" value="HTH_ARAC_FAMILY_2"/>
    <property type="match status" value="1"/>
</dbReference>
<evidence type="ECO:0000313" key="5">
    <source>
        <dbReference type="EMBL" id="MFF5290846.1"/>
    </source>
</evidence>
<dbReference type="PANTHER" id="PTHR46796:SF15">
    <property type="entry name" value="BLL1074 PROTEIN"/>
    <property type="match status" value="1"/>
</dbReference>
<evidence type="ECO:0000256" key="2">
    <source>
        <dbReference type="ARBA" id="ARBA00023125"/>
    </source>
</evidence>
<dbReference type="Pfam" id="PF12833">
    <property type="entry name" value="HTH_18"/>
    <property type="match status" value="1"/>
</dbReference>
<dbReference type="RefSeq" id="WP_020514521.1">
    <property type="nucleotide sequence ID" value="NZ_JBIAZU010000003.1"/>
</dbReference>
<dbReference type="InterPro" id="IPR009057">
    <property type="entry name" value="Homeodomain-like_sf"/>
</dbReference>
<dbReference type="Gene3D" id="1.10.10.60">
    <property type="entry name" value="Homeodomain-like"/>
    <property type="match status" value="1"/>
</dbReference>
<keyword evidence="6" id="KW-1185">Reference proteome</keyword>
<dbReference type="InterPro" id="IPR018060">
    <property type="entry name" value="HTH_AraC"/>
</dbReference>
<evidence type="ECO:0000313" key="6">
    <source>
        <dbReference type="Proteomes" id="UP001602245"/>
    </source>
</evidence>
<comment type="caution">
    <text evidence="5">The sequence shown here is derived from an EMBL/GenBank/DDBJ whole genome shotgun (WGS) entry which is preliminary data.</text>
</comment>
<keyword evidence="3" id="KW-0804">Transcription</keyword>
<feature type="domain" description="HTH araC/xylS-type" evidence="4">
    <location>
        <begin position="150"/>
        <end position="238"/>
    </location>
</feature>
<reference evidence="5 6" key="1">
    <citation type="submission" date="2024-10" db="EMBL/GenBank/DDBJ databases">
        <title>The Natural Products Discovery Center: Release of the First 8490 Sequenced Strains for Exploring Actinobacteria Biosynthetic Diversity.</title>
        <authorList>
            <person name="Kalkreuter E."/>
            <person name="Kautsar S.A."/>
            <person name="Yang D."/>
            <person name="Bader C.D."/>
            <person name="Teijaro C.N."/>
            <person name="Fluegel L."/>
            <person name="Davis C.M."/>
            <person name="Simpson J.R."/>
            <person name="Lauterbach L."/>
            <person name="Steele A.D."/>
            <person name="Gui C."/>
            <person name="Meng S."/>
            <person name="Li G."/>
            <person name="Viehrig K."/>
            <person name="Ye F."/>
            <person name="Su P."/>
            <person name="Kiefer A.F."/>
            <person name="Nichols A."/>
            <person name="Cepeda A.J."/>
            <person name="Yan W."/>
            <person name="Fan B."/>
            <person name="Jiang Y."/>
            <person name="Adhikari A."/>
            <person name="Zheng C.-J."/>
            <person name="Schuster L."/>
            <person name="Cowan T.M."/>
            <person name="Smanski M.J."/>
            <person name="Chevrette M.G."/>
            <person name="De Carvalho L.P.S."/>
            <person name="Shen B."/>
        </authorList>
    </citation>
    <scope>NUCLEOTIDE SEQUENCE [LARGE SCALE GENOMIC DNA]</scope>
    <source>
        <strain evidence="5 6">NPDC000087</strain>
    </source>
</reference>
<dbReference type="SMART" id="SM00342">
    <property type="entry name" value="HTH_ARAC"/>
    <property type="match status" value="1"/>
</dbReference>